<feature type="compositionally biased region" description="Basic and acidic residues" evidence="1">
    <location>
        <begin position="1970"/>
        <end position="1983"/>
    </location>
</feature>
<organism evidence="2 3">
    <name type="scientific">Fasciola gigantica</name>
    <name type="common">Giant liver fluke</name>
    <dbReference type="NCBI Taxonomy" id="46835"/>
    <lineage>
        <taxon>Eukaryota</taxon>
        <taxon>Metazoa</taxon>
        <taxon>Spiralia</taxon>
        <taxon>Lophotrochozoa</taxon>
        <taxon>Platyhelminthes</taxon>
        <taxon>Trematoda</taxon>
        <taxon>Digenea</taxon>
        <taxon>Plagiorchiida</taxon>
        <taxon>Echinostomata</taxon>
        <taxon>Echinostomatoidea</taxon>
        <taxon>Fasciolidae</taxon>
        <taxon>Fasciola</taxon>
    </lineage>
</organism>
<feature type="compositionally biased region" description="Polar residues" evidence="1">
    <location>
        <begin position="2027"/>
        <end position="2047"/>
    </location>
</feature>
<feature type="compositionally biased region" description="Basic and acidic residues" evidence="1">
    <location>
        <begin position="1568"/>
        <end position="1590"/>
    </location>
</feature>
<gene>
    <name evidence="2" type="ORF">FGIG_06157</name>
</gene>
<feature type="compositionally biased region" description="Basic and acidic residues" evidence="1">
    <location>
        <begin position="1393"/>
        <end position="1403"/>
    </location>
</feature>
<feature type="compositionally biased region" description="Basic and acidic residues" evidence="1">
    <location>
        <begin position="1154"/>
        <end position="1177"/>
    </location>
</feature>
<feature type="compositionally biased region" description="Basic and acidic residues" evidence="1">
    <location>
        <begin position="1864"/>
        <end position="1875"/>
    </location>
</feature>
<evidence type="ECO:0000256" key="1">
    <source>
        <dbReference type="SAM" id="MobiDB-lite"/>
    </source>
</evidence>
<feature type="compositionally biased region" description="Polar residues" evidence="1">
    <location>
        <begin position="423"/>
        <end position="436"/>
    </location>
</feature>
<feature type="region of interest" description="Disordered" evidence="1">
    <location>
        <begin position="1018"/>
        <end position="1041"/>
    </location>
</feature>
<feature type="compositionally biased region" description="Basic and acidic residues" evidence="1">
    <location>
        <begin position="1303"/>
        <end position="1322"/>
    </location>
</feature>
<feature type="compositionally biased region" description="Basic and acidic residues" evidence="1">
    <location>
        <begin position="911"/>
        <end position="922"/>
    </location>
</feature>
<evidence type="ECO:0000313" key="2">
    <source>
        <dbReference type="EMBL" id="TPP58049.1"/>
    </source>
</evidence>
<feature type="compositionally biased region" description="Basic and acidic residues" evidence="1">
    <location>
        <begin position="1914"/>
        <end position="1936"/>
    </location>
</feature>
<feature type="compositionally biased region" description="Polar residues" evidence="1">
    <location>
        <begin position="805"/>
        <end position="817"/>
    </location>
</feature>
<keyword evidence="3" id="KW-1185">Reference proteome</keyword>
<feature type="compositionally biased region" description="Basic and acidic residues" evidence="1">
    <location>
        <begin position="1513"/>
        <end position="1526"/>
    </location>
</feature>
<dbReference type="OrthoDB" id="6267020at2759"/>
<proteinExistence type="predicted"/>
<feature type="compositionally biased region" description="Basic and acidic residues" evidence="1">
    <location>
        <begin position="1018"/>
        <end position="1039"/>
    </location>
</feature>
<feature type="compositionally biased region" description="Polar residues" evidence="1">
    <location>
        <begin position="1277"/>
        <end position="1293"/>
    </location>
</feature>
<feature type="compositionally biased region" description="Polar residues" evidence="1">
    <location>
        <begin position="1338"/>
        <end position="1351"/>
    </location>
</feature>
<feature type="compositionally biased region" description="Polar residues" evidence="1">
    <location>
        <begin position="1600"/>
        <end position="1611"/>
    </location>
</feature>
<feature type="compositionally biased region" description="Basic and acidic residues" evidence="1">
    <location>
        <begin position="1617"/>
        <end position="1632"/>
    </location>
</feature>
<feature type="region of interest" description="Disordered" evidence="1">
    <location>
        <begin position="792"/>
        <end position="839"/>
    </location>
</feature>
<feature type="compositionally biased region" description="Basic and acidic residues" evidence="1">
    <location>
        <begin position="1713"/>
        <end position="1725"/>
    </location>
</feature>
<feature type="compositionally biased region" description="Polar residues" evidence="1">
    <location>
        <begin position="1209"/>
        <end position="1219"/>
    </location>
</feature>
<feature type="compositionally biased region" description="Basic and acidic residues" evidence="1">
    <location>
        <begin position="1678"/>
        <end position="1692"/>
    </location>
</feature>
<feature type="compositionally biased region" description="Basic and acidic residues" evidence="1">
    <location>
        <begin position="1226"/>
        <end position="1238"/>
    </location>
</feature>
<feature type="region of interest" description="Disordered" evidence="1">
    <location>
        <begin position="2204"/>
        <end position="2242"/>
    </location>
</feature>
<sequence length="2463" mass="277191">MTAVWTAMSLQRSDIDSNTLSRSLGSLMIPPVDDEYNATVVLHSNMATEPPLSTTESHSRWSTDAETQSSAPFVRQVSAPNPQFQKLITNSASSVTFLGKRITREYQSHFVLPDKQMVAVTRKETFLPEEAHSEVTLSLSLAGPPELADKTRLDNFGRVNKRIFDYLDPGDWASAILASSESRDAELLGRLGSKYSSSVARKTRFERSASRKSREEIVMARELYSEDEEEEDDIVLNEEEELMGHVDNAMHVSVGDDDTQRSVKRTFRQSPVDSDKEFNSSKFTHLSSFDHTSLVHPTPSRVSSHLTQSKSLDITPPIIARSDQPGIKVKPLSDVRSRLNFEELRRKWDERVAREQSHLDEQWEYGQGGETQSGKLKHHEGHRGSAVTSILPTIDRKLRSGDERNRSKSFVVERDQTLMSDSASKTRFLVNRTNTLPDRHYKQDHAPRSPPGSDQNEQYSQSPHSVLSEPVTDREEKDAKFLYTHEKLRVGQENIGYLSPLSRGSIPFTSHIPRHVSIKTRAFNWFQPDSQQFNCPVFDDILNTNASHITFDKLDILQTNTLTHENEPDNLAGNGFTKTSITVMHPGRSKDSKEQKIKYIYRSTFSRLPIGIRSFRKRAHSADETHHWLSRTKTSRREFHLSHAPNLTIDWSTGQDRAQTLPTASKCHYRTQLSMIHTPISPNTISLDDSESMTQLEQIVLKKDTITVDWRDEIQIRETRTRAHSWTSIPTERKLEGLVTPRLYHALHPYSQLRPFEVKIIPKSVRVLPFHEDGRTPTDMTMKRSTGQFDHYKHERPCVPPRLYGTTSVDKTGSVDTNEVHPVQPPRPQEITGDYKGNGKPDVKLYDKKHLTRGFIVEQVDDILSDQSVKGQPIHISPLSKESTTTYRDADVRRPTDILGRPKKKMPPPPRSDHPKQVEHKPKNELFKIPHKENVRETEFSHNNFVCTPEPERPALPTEMKFKHVDVPATPMGRLVQVDSKVHEKSSQSHRKPINVLADPDKATAHADVKTIDNRILDTRKPSGKDLDHPGHDNEHDDCLGLLAPQPYRNRYSVPSIELGEFVGGGSKPNDIGSASRRKPRPASIASVPVDSTLTGNKAEPKLLRRRSHLDRRLDEQIDKVYSEELIRRASLPPERGLSVDRDSSSGLSALATYEEHQRARQIEDILKPGRSTEKHRLPTQTLAGKHTDKSKSSSTMKLIGGPSKDISLPSQSEDQVSKSIHPKRNGKDRQMNQDHGRPKYSGQEKIGRKRTFEPNELQKSPTADLIRDETKKMPFTQLNSVVQPKSKSSVINVATGDRKRHSTDPTEPAERKFSSRDELNVRKSRFPPSDDNRHRPNSTTKADSPKSSDVINLKSPLLSRSKVKGDLKRTESSREPIQRPSREPSAAQLDNNDQKRQKHLENQDEITAIELGKGDERKSQGNLGKMKKDLPSVERSLSGRGAIESHHGLNKRRTLDASDLKRFLKGDKSSENPDNVEARELNTQKRPRSIDGRRPLKDRNPLTQRVSHPKSSRPEGRLTECEPTKNKSVHQIDPTEHSFPGEKSPIRRAQGISTSSRSNRTGSSDEVTGKSDRSRGFESLELDRPEKQRHQAKKKPIGTPSSRVSPGTEPTRTKQKCSERSPNENVRKKPVTDQTASLYDPYDSSAGKSPQLHGRNQDTTKGASIKRTPQDQGEGTYKQKPEDEALSEKQYGHKRHPPPPTSPPMRYSANAGDERPSETFESHRQRSSAAKQDNTESISGQMSSKNSSQKLSNKEADHVKRSSYPSRASDTHKPLETSKSVDPAKRGSPYPDEYDIHNETGPRKHATTGGRGPRIFGVTSSGEQRKRPESQIQDQRTSGMAKEKKTSRKARHPSPPKPPVQRAESRPKIEDERPRPRHRPRHRHNQTMDEDTEPTYVNVGGSIPNGSEPWEEEWTKKSPEFSERSNEHSSYDPRVNDQGALKARRPAHRPPPPPPPTTTFPSGSTSRSQENREGGRHPKRAPEAAPRSQPTAKLEESREAYYDDDDDDDDDLEDSECDLKPPPLRISQTKKYSESIVPSQRYSGDSTKQHRASSRGSQQMSKPQPSIRGSLLSPGGMSASSLPQYFPGGPLDKVHSGGPYRPEQFHPHHYEQIPHERPSRPRSKRITATSQDLAPPGVSGSKHSLIISTKRRTLSGVTGTNPIKQRSKSMNELWFGDHPVPSSGALSPNAPLRLSNIQLQAQAELERRHRSSSHAHSLDRRSGLSYGYGPESHASGAPADVEGYEGVGYGYDTRGRLIHGGAPLHERAVSRKRRLLDGHESLSRVWIPQSAAASTLRSDDLSLSAATRLSERKAHLDDSAVAFALRDFTSAGARIISRRASDGDQASKLSAQSEHIYARPSSLLQGYEIGSRADSTRRHDRRNHVHSRTMDRNSFLYCTGSLYRPEVTFHKYLRRPRLVPDRWGSVPLPNPPQYDSLIRLSANSLASRSSQKSAKYVLESNV</sequence>
<feature type="compositionally biased region" description="Low complexity" evidence="1">
    <location>
        <begin position="1960"/>
        <end position="1969"/>
    </location>
</feature>
<feature type="compositionally biased region" description="Acidic residues" evidence="1">
    <location>
        <begin position="2003"/>
        <end position="2017"/>
    </location>
</feature>
<feature type="region of interest" description="Disordered" evidence="1">
    <location>
        <begin position="423"/>
        <end position="474"/>
    </location>
</feature>
<accession>A0A504YCS0</accession>
<feature type="compositionally biased region" description="Polar residues" evidence="1">
    <location>
        <begin position="452"/>
        <end position="465"/>
    </location>
</feature>
<reference evidence="2 3" key="1">
    <citation type="submission" date="2019-04" db="EMBL/GenBank/DDBJ databases">
        <title>Annotation for the trematode Fasciola gigantica.</title>
        <authorList>
            <person name="Choi Y.-J."/>
        </authorList>
    </citation>
    <scope>NUCLEOTIDE SEQUENCE [LARGE SCALE GENOMIC DNA]</scope>
    <source>
        <strain evidence="2">Uganda_cow_1</strain>
    </source>
</reference>
<feature type="compositionally biased region" description="Basic and acidic residues" evidence="1">
    <location>
        <begin position="394"/>
        <end position="409"/>
    </location>
</feature>
<feature type="compositionally biased region" description="Polar residues" evidence="1">
    <location>
        <begin position="2055"/>
        <end position="2065"/>
    </location>
</feature>
<feature type="compositionally biased region" description="Basic and acidic residues" evidence="1">
    <location>
        <begin position="1444"/>
        <end position="1501"/>
    </location>
</feature>
<evidence type="ECO:0000313" key="3">
    <source>
        <dbReference type="Proteomes" id="UP000316759"/>
    </source>
</evidence>
<feature type="region of interest" description="Disordered" evidence="1">
    <location>
        <begin position="1153"/>
        <end position="2144"/>
    </location>
</feature>
<feature type="region of interest" description="Disordered" evidence="1">
    <location>
        <begin position="49"/>
        <end position="72"/>
    </location>
</feature>
<protein>
    <submittedName>
        <fullName evidence="2">Uncharacterized protein</fullName>
    </submittedName>
</protein>
<feature type="compositionally biased region" description="Basic residues" evidence="1">
    <location>
        <begin position="1876"/>
        <end position="1886"/>
    </location>
</feature>
<feature type="compositionally biased region" description="Pro residues" evidence="1">
    <location>
        <begin position="1950"/>
        <end position="1959"/>
    </location>
</feature>
<dbReference type="Proteomes" id="UP000316759">
    <property type="component" value="Unassembled WGS sequence"/>
</dbReference>
<feature type="compositionally biased region" description="Basic and acidic residues" evidence="1">
    <location>
        <begin position="2104"/>
        <end position="2120"/>
    </location>
</feature>
<feature type="compositionally biased region" description="Basic residues" evidence="1">
    <location>
        <begin position="1846"/>
        <end position="1855"/>
    </location>
</feature>
<feature type="compositionally biased region" description="Polar residues" evidence="1">
    <location>
        <begin position="1728"/>
        <end position="1743"/>
    </location>
</feature>
<feature type="compositionally biased region" description="Low complexity" evidence="1">
    <location>
        <begin position="1554"/>
        <end position="1565"/>
    </location>
</feature>
<feature type="region of interest" description="Disordered" evidence="1">
    <location>
        <begin position="868"/>
        <end position="922"/>
    </location>
</feature>
<dbReference type="EMBL" id="SUNJ01012449">
    <property type="protein sequence ID" value="TPP58049.1"/>
    <property type="molecule type" value="Genomic_DNA"/>
</dbReference>
<feature type="compositionally biased region" description="Basic and acidic residues" evidence="1">
    <location>
        <begin position="437"/>
        <end position="447"/>
    </location>
</feature>
<name>A0A504YCS0_FASGI</name>
<comment type="caution">
    <text evidence="2">The sequence shown here is derived from an EMBL/GenBank/DDBJ whole genome shotgun (WGS) entry which is preliminary data.</text>
</comment>
<feature type="region of interest" description="Disordered" evidence="1">
    <location>
        <begin position="357"/>
        <end position="409"/>
    </location>
</feature>
<feature type="compositionally biased region" description="Basic and acidic residues" evidence="1">
    <location>
        <begin position="1364"/>
        <end position="1383"/>
    </location>
</feature>
<feature type="region of interest" description="Disordered" evidence="1">
    <location>
        <begin position="1059"/>
        <end position="1101"/>
    </location>
</feature>